<name>A0ABS0T9E2_9STAP</name>
<dbReference type="Gene3D" id="1.10.10.10">
    <property type="entry name" value="Winged helix-like DNA-binding domain superfamily/Winged helix DNA-binding domain"/>
    <property type="match status" value="1"/>
</dbReference>
<sequence>MNRNELQKRPMVIRYELLEHYNELGFNESELIIFLKILYHYDVSNEQPSINVLKKGTHLTEPEITAIIQKYIQLGLLSMKVEKNNDGKFTEYIDLEGFYTQFSQLLNNISHDNEQQNEKEQFKTLFNKFENAFGRTLSPLEIEHLNQWIDVDDYSIPLIDAALNEALAHEKYSLKYIDRILLNWKKNNVRTPEESQPIRAQFKKQSPSYEQPKTIENIPKFNWLKGENPFDK</sequence>
<dbReference type="NCBIfam" id="TIGR01446">
    <property type="entry name" value="DnaD_dom"/>
    <property type="match status" value="1"/>
</dbReference>
<dbReference type="Pfam" id="PF07261">
    <property type="entry name" value="DnaB_2"/>
    <property type="match status" value="1"/>
</dbReference>
<dbReference type="PANTHER" id="PTHR37293">
    <property type="entry name" value="PHAGE REPLICATION PROTEIN-RELATED"/>
    <property type="match status" value="1"/>
</dbReference>
<dbReference type="InterPro" id="IPR034829">
    <property type="entry name" value="DnaD-like_sf"/>
</dbReference>
<feature type="domain" description="DnaD N-terminal" evidence="3">
    <location>
        <begin position="16"/>
        <end position="107"/>
    </location>
</feature>
<dbReference type="InterPro" id="IPR053162">
    <property type="entry name" value="DnaD"/>
</dbReference>
<dbReference type="RefSeq" id="WP_198618148.1">
    <property type="nucleotide sequence ID" value="NZ_JABANU010000015.1"/>
</dbReference>
<dbReference type="InterPro" id="IPR006343">
    <property type="entry name" value="DnaB/C_C"/>
</dbReference>
<evidence type="ECO:0000259" key="3">
    <source>
        <dbReference type="Pfam" id="PF21984"/>
    </source>
</evidence>
<comment type="similarity">
    <text evidence="1">Belongs to the DnaB/DnaD family.</text>
</comment>
<dbReference type="SUPFAM" id="SSF158499">
    <property type="entry name" value="DnaD domain-like"/>
    <property type="match status" value="1"/>
</dbReference>
<comment type="caution">
    <text evidence="4">The sequence shown here is derived from an EMBL/GenBank/DDBJ whole genome shotgun (WGS) entry which is preliminary data.</text>
</comment>
<evidence type="ECO:0000259" key="2">
    <source>
        <dbReference type="Pfam" id="PF07261"/>
    </source>
</evidence>
<dbReference type="PANTHER" id="PTHR37293:SF6">
    <property type="entry name" value="DNA REPLICATION PROTEIN DNAD"/>
    <property type="match status" value="1"/>
</dbReference>
<dbReference type="Gene3D" id="1.10.10.630">
    <property type="entry name" value="DnaD domain-like"/>
    <property type="match status" value="1"/>
</dbReference>
<dbReference type="Pfam" id="PF21984">
    <property type="entry name" value="DnaD_N"/>
    <property type="match status" value="1"/>
</dbReference>
<evidence type="ECO:0000256" key="1">
    <source>
        <dbReference type="ARBA" id="ARBA00093462"/>
    </source>
</evidence>
<reference evidence="4 5" key="1">
    <citation type="submission" date="2020-04" db="EMBL/GenBank/DDBJ databases">
        <title>Staphylococcus species from domestic dog.</title>
        <authorList>
            <person name="Paterson G.K."/>
        </authorList>
    </citation>
    <scope>NUCLEOTIDE SEQUENCE [LARGE SCALE GENOMIC DNA]</scope>
    <source>
        <strain evidence="4 5">H16/1A</strain>
    </source>
</reference>
<gene>
    <name evidence="4" type="ORF">HHH54_07105</name>
</gene>
<organism evidence="4 5">
    <name type="scientific">Staphylococcus canis</name>
    <dbReference type="NCBI Taxonomy" id="2724942"/>
    <lineage>
        <taxon>Bacteria</taxon>
        <taxon>Bacillati</taxon>
        <taxon>Bacillota</taxon>
        <taxon>Bacilli</taxon>
        <taxon>Bacillales</taxon>
        <taxon>Staphylococcaceae</taxon>
        <taxon>Staphylococcus</taxon>
    </lineage>
</organism>
<evidence type="ECO:0000313" key="5">
    <source>
        <dbReference type="Proteomes" id="UP000751852"/>
    </source>
</evidence>
<proteinExistence type="inferred from homology"/>
<evidence type="ECO:0000313" key="4">
    <source>
        <dbReference type="EMBL" id="MBI5975371.1"/>
    </source>
</evidence>
<dbReference type="Proteomes" id="UP000751852">
    <property type="component" value="Unassembled WGS sequence"/>
</dbReference>
<dbReference type="InterPro" id="IPR036388">
    <property type="entry name" value="WH-like_DNA-bd_sf"/>
</dbReference>
<dbReference type="InterPro" id="IPR053843">
    <property type="entry name" value="DnaD_N"/>
</dbReference>
<accession>A0ABS0T9E2</accession>
<keyword evidence="5" id="KW-1185">Reference proteome</keyword>
<protein>
    <submittedName>
        <fullName evidence="4">DnaD domain protein</fullName>
    </submittedName>
</protein>
<feature type="domain" description="DnaB/C C-terminal" evidence="2">
    <location>
        <begin position="126"/>
        <end position="194"/>
    </location>
</feature>
<dbReference type="EMBL" id="JABANU010000015">
    <property type="protein sequence ID" value="MBI5975371.1"/>
    <property type="molecule type" value="Genomic_DNA"/>
</dbReference>